<dbReference type="GO" id="GO:0046872">
    <property type="term" value="F:metal ion binding"/>
    <property type="evidence" value="ECO:0007669"/>
    <property type="project" value="UniProtKB-KW"/>
</dbReference>
<dbReference type="RefSeq" id="WP_343057720.1">
    <property type="nucleotide sequence ID" value="NZ_JACHFN010000006.1"/>
</dbReference>
<dbReference type="Pfam" id="PF05163">
    <property type="entry name" value="DinB"/>
    <property type="match status" value="1"/>
</dbReference>
<proteinExistence type="inferred from homology"/>
<keyword evidence="2" id="KW-0479">Metal-binding</keyword>
<comment type="similarity">
    <text evidence="1">Belongs to the DinB family.</text>
</comment>
<keyword evidence="4" id="KW-1185">Reference proteome</keyword>
<evidence type="ECO:0000313" key="4">
    <source>
        <dbReference type="Proteomes" id="UP000525389"/>
    </source>
</evidence>
<reference evidence="3 4" key="1">
    <citation type="submission" date="2020-08" db="EMBL/GenBank/DDBJ databases">
        <title>Genomic Encyclopedia of Type Strains, Phase IV (KMG-IV): sequencing the most valuable type-strain genomes for metagenomic binning, comparative biology and taxonomic classification.</title>
        <authorList>
            <person name="Goeker M."/>
        </authorList>
    </citation>
    <scope>NUCLEOTIDE SEQUENCE [LARGE SCALE GENOMIC DNA]</scope>
    <source>
        <strain evidence="3 4">DSM 101791</strain>
    </source>
</reference>
<gene>
    <name evidence="3" type="ORF">HNQ09_001956</name>
</gene>
<dbReference type="EMBL" id="JACHFN010000006">
    <property type="protein sequence ID" value="MBB5234518.1"/>
    <property type="molecule type" value="Genomic_DNA"/>
</dbReference>
<name>A0A7W8GFW9_9DEIO</name>
<evidence type="ECO:0000313" key="3">
    <source>
        <dbReference type="EMBL" id="MBB5234518.1"/>
    </source>
</evidence>
<dbReference type="SUPFAM" id="SSF109854">
    <property type="entry name" value="DinB/YfiT-like putative metalloenzymes"/>
    <property type="match status" value="1"/>
</dbReference>
<dbReference type="Proteomes" id="UP000525389">
    <property type="component" value="Unassembled WGS sequence"/>
</dbReference>
<accession>A0A7W8GFW9</accession>
<dbReference type="Gene3D" id="1.20.120.450">
    <property type="entry name" value="dinb family like domain"/>
    <property type="match status" value="1"/>
</dbReference>
<dbReference type="AlphaFoldDB" id="A0A7W8GFW9"/>
<evidence type="ECO:0000256" key="2">
    <source>
        <dbReference type="ARBA" id="ARBA00022723"/>
    </source>
</evidence>
<organism evidence="3 4">
    <name type="scientific">Deinococcus budaensis</name>
    <dbReference type="NCBI Taxonomy" id="1665626"/>
    <lineage>
        <taxon>Bacteria</taxon>
        <taxon>Thermotogati</taxon>
        <taxon>Deinococcota</taxon>
        <taxon>Deinococci</taxon>
        <taxon>Deinococcales</taxon>
        <taxon>Deinococcaceae</taxon>
        <taxon>Deinococcus</taxon>
    </lineage>
</organism>
<comment type="caution">
    <text evidence="3">The sequence shown here is derived from an EMBL/GenBank/DDBJ whole genome shotgun (WGS) entry which is preliminary data.</text>
</comment>
<sequence length="182" mass="20335">MRLTLTQIPFTLRTEAEMTTTPTTDSATILSPAAFLAHWQGHRALTRRVIEAFPEEQLFTFSAAPPMRSFGQMAWEMHGVAEYTLGGLVTDRWPTPDWTADGPPPQERAALLAAWNALTARLDAELPGVPAARYPQTKALSWGEMTAFDAAIYAIDNEIHHRAQGYVYLRALGLEPPPFWER</sequence>
<evidence type="ECO:0000256" key="1">
    <source>
        <dbReference type="ARBA" id="ARBA00008635"/>
    </source>
</evidence>
<dbReference type="InterPro" id="IPR034660">
    <property type="entry name" value="DinB/YfiT-like"/>
</dbReference>
<protein>
    <submittedName>
        <fullName evidence="3">Putative damage-inducible protein DinB</fullName>
    </submittedName>
</protein>
<dbReference type="InterPro" id="IPR007837">
    <property type="entry name" value="DinB"/>
</dbReference>